<dbReference type="Proteomes" id="UP001148838">
    <property type="component" value="Unassembled WGS sequence"/>
</dbReference>
<reference evidence="2 3" key="1">
    <citation type="journal article" date="2022" name="Allergy">
        <title>Genome assembly and annotation of Periplaneta americana reveal a comprehensive cockroach allergen profile.</title>
        <authorList>
            <person name="Wang L."/>
            <person name="Xiong Q."/>
            <person name="Saelim N."/>
            <person name="Wang L."/>
            <person name="Nong W."/>
            <person name="Wan A.T."/>
            <person name="Shi M."/>
            <person name="Liu X."/>
            <person name="Cao Q."/>
            <person name="Hui J.H.L."/>
            <person name="Sookrung N."/>
            <person name="Leung T.F."/>
            <person name="Tungtrongchitr A."/>
            <person name="Tsui S.K.W."/>
        </authorList>
    </citation>
    <scope>NUCLEOTIDE SEQUENCE [LARGE SCALE GENOMIC DNA]</scope>
    <source>
        <strain evidence="2">PWHHKU_190912</strain>
    </source>
</reference>
<evidence type="ECO:0000313" key="2">
    <source>
        <dbReference type="EMBL" id="KAJ4443683.1"/>
    </source>
</evidence>
<evidence type="ECO:0000256" key="1">
    <source>
        <dbReference type="SAM" id="MobiDB-lite"/>
    </source>
</evidence>
<comment type="caution">
    <text evidence="2">The sequence shown here is derived from an EMBL/GenBank/DDBJ whole genome shotgun (WGS) entry which is preliminary data.</text>
</comment>
<name>A0ABQ8TAY0_PERAM</name>
<organism evidence="2 3">
    <name type="scientific">Periplaneta americana</name>
    <name type="common">American cockroach</name>
    <name type="synonym">Blatta americana</name>
    <dbReference type="NCBI Taxonomy" id="6978"/>
    <lineage>
        <taxon>Eukaryota</taxon>
        <taxon>Metazoa</taxon>
        <taxon>Ecdysozoa</taxon>
        <taxon>Arthropoda</taxon>
        <taxon>Hexapoda</taxon>
        <taxon>Insecta</taxon>
        <taxon>Pterygota</taxon>
        <taxon>Neoptera</taxon>
        <taxon>Polyneoptera</taxon>
        <taxon>Dictyoptera</taxon>
        <taxon>Blattodea</taxon>
        <taxon>Blattoidea</taxon>
        <taxon>Blattidae</taxon>
        <taxon>Blattinae</taxon>
        <taxon>Periplaneta</taxon>
    </lineage>
</organism>
<accession>A0ABQ8TAY0</accession>
<dbReference type="EMBL" id="JAJSOF020000013">
    <property type="protein sequence ID" value="KAJ4443683.1"/>
    <property type="molecule type" value="Genomic_DNA"/>
</dbReference>
<gene>
    <name evidence="2" type="ORF">ANN_05358</name>
</gene>
<protein>
    <submittedName>
        <fullName evidence="2">Uncharacterized protein</fullName>
    </submittedName>
</protein>
<feature type="region of interest" description="Disordered" evidence="1">
    <location>
        <begin position="1"/>
        <end position="24"/>
    </location>
</feature>
<keyword evidence="3" id="KW-1185">Reference proteome</keyword>
<sequence>MDEMEGERRTRRLAAEGTEEEEEEEEVLYKTDSYYIIMPKSGDVHYTEEALRNAIEPVRSGIDLNEAARKFGVLKAILAFRKKYPVEGKVSFGPRPVLGEAISCPHGELLRNSRHHKIRSLLASALRGKNYQVEEEVHGLSTNGSTRRIDIIAIPTRSTSGFIIDPTVRMEMYENQPAETLITGKEMIPRDILQELNESSEQYGMKINANTTKTMVIGRKIKKMNVQIRNEAVEQVNSFYKQ</sequence>
<proteinExistence type="predicted"/>
<evidence type="ECO:0000313" key="3">
    <source>
        <dbReference type="Proteomes" id="UP001148838"/>
    </source>
</evidence>